<reference evidence="1 2" key="1">
    <citation type="submission" date="2024-03" db="EMBL/GenBank/DDBJ databases">
        <title>Human intestinal bacterial collection.</title>
        <authorList>
            <person name="Pauvert C."/>
            <person name="Hitch T.C.A."/>
            <person name="Clavel T."/>
        </authorList>
    </citation>
    <scope>NUCLEOTIDE SEQUENCE [LARGE SCALE GENOMIC DNA]</scope>
    <source>
        <strain evidence="1 2">CLA-AA-H255</strain>
    </source>
</reference>
<keyword evidence="2" id="KW-1185">Reference proteome</keyword>
<organism evidence="1 2">
    <name type="scientific">[Lactobacillus] rogosae</name>
    <dbReference type="NCBI Taxonomy" id="706562"/>
    <lineage>
        <taxon>Bacteria</taxon>
        <taxon>Bacillati</taxon>
        <taxon>Bacillota</taxon>
        <taxon>Clostridia</taxon>
        <taxon>Lachnospirales</taxon>
        <taxon>Lachnospiraceae</taxon>
        <taxon>Lachnospira</taxon>
    </lineage>
</organism>
<comment type="caution">
    <text evidence="1">The sequence shown here is derived from an EMBL/GenBank/DDBJ whole genome shotgun (WGS) entry which is preliminary data.</text>
</comment>
<dbReference type="Proteomes" id="UP001442364">
    <property type="component" value="Unassembled WGS sequence"/>
</dbReference>
<protein>
    <recommendedName>
        <fullName evidence="3">Phage protein</fullName>
    </recommendedName>
</protein>
<dbReference type="EMBL" id="JBBMER010000004">
    <property type="protein sequence ID" value="MEQ2379507.1"/>
    <property type="molecule type" value="Genomic_DNA"/>
</dbReference>
<name>A0ABV1BW28_9FIRM</name>
<gene>
    <name evidence="1" type="ORF">WMO14_06405</name>
</gene>
<accession>A0ABV1BW28</accession>
<evidence type="ECO:0008006" key="3">
    <source>
        <dbReference type="Google" id="ProtNLM"/>
    </source>
</evidence>
<sequence>MDTNILYVDMPTTIKAYTVCCDDDTYTIVLNARHSMEQLMLAYHHEMKHIENGDYDKPDKDVQVVEIFAHREE</sequence>
<evidence type="ECO:0000313" key="2">
    <source>
        <dbReference type="Proteomes" id="UP001442364"/>
    </source>
</evidence>
<evidence type="ECO:0000313" key="1">
    <source>
        <dbReference type="EMBL" id="MEQ2379507.1"/>
    </source>
</evidence>
<dbReference type="RefSeq" id="WP_349153492.1">
    <property type="nucleotide sequence ID" value="NZ_JBBMER010000004.1"/>
</dbReference>
<proteinExistence type="predicted"/>